<accession>A0AAE0SLW5</accession>
<reference evidence="1" key="2">
    <citation type="journal article" date="2021" name="Genome Biol. Evol.">
        <title>Developing a high-quality reference genome for a parasitic bivalve with doubly uniparental inheritance (Bivalvia: Unionida).</title>
        <authorList>
            <person name="Smith C.H."/>
        </authorList>
    </citation>
    <scope>NUCLEOTIDE SEQUENCE</scope>
    <source>
        <strain evidence="1">CHS0354</strain>
        <tissue evidence="1">Mantle</tissue>
    </source>
</reference>
<organism evidence="1 2">
    <name type="scientific">Potamilus streckersoni</name>
    <dbReference type="NCBI Taxonomy" id="2493646"/>
    <lineage>
        <taxon>Eukaryota</taxon>
        <taxon>Metazoa</taxon>
        <taxon>Spiralia</taxon>
        <taxon>Lophotrochozoa</taxon>
        <taxon>Mollusca</taxon>
        <taxon>Bivalvia</taxon>
        <taxon>Autobranchia</taxon>
        <taxon>Heteroconchia</taxon>
        <taxon>Palaeoheterodonta</taxon>
        <taxon>Unionida</taxon>
        <taxon>Unionoidea</taxon>
        <taxon>Unionidae</taxon>
        <taxon>Ambleminae</taxon>
        <taxon>Lampsilini</taxon>
        <taxon>Potamilus</taxon>
    </lineage>
</organism>
<keyword evidence="2" id="KW-1185">Reference proteome</keyword>
<reference evidence="1" key="1">
    <citation type="journal article" date="2021" name="Genome Biol. Evol.">
        <title>A High-Quality Reference Genome for a Parasitic Bivalve with Doubly Uniparental Inheritance (Bivalvia: Unionida).</title>
        <authorList>
            <person name="Smith C.H."/>
        </authorList>
    </citation>
    <scope>NUCLEOTIDE SEQUENCE</scope>
    <source>
        <strain evidence="1">CHS0354</strain>
    </source>
</reference>
<comment type="caution">
    <text evidence="1">The sequence shown here is derived from an EMBL/GenBank/DDBJ whole genome shotgun (WGS) entry which is preliminary data.</text>
</comment>
<proteinExistence type="predicted"/>
<dbReference type="Proteomes" id="UP001195483">
    <property type="component" value="Unassembled WGS sequence"/>
</dbReference>
<name>A0AAE0SLW5_9BIVA</name>
<gene>
    <name evidence="1" type="ORF">CHS0354_020434</name>
</gene>
<evidence type="ECO:0000313" key="1">
    <source>
        <dbReference type="EMBL" id="KAK3594252.1"/>
    </source>
</evidence>
<protein>
    <submittedName>
        <fullName evidence="1">Uncharacterized protein</fullName>
    </submittedName>
</protein>
<evidence type="ECO:0000313" key="2">
    <source>
        <dbReference type="Proteomes" id="UP001195483"/>
    </source>
</evidence>
<dbReference type="AlphaFoldDB" id="A0AAE0SLW5"/>
<dbReference type="EMBL" id="JAEAOA010001243">
    <property type="protein sequence ID" value="KAK3594252.1"/>
    <property type="molecule type" value="Genomic_DNA"/>
</dbReference>
<reference evidence="1" key="3">
    <citation type="submission" date="2023-05" db="EMBL/GenBank/DDBJ databases">
        <authorList>
            <person name="Smith C.H."/>
        </authorList>
    </citation>
    <scope>NUCLEOTIDE SEQUENCE</scope>
    <source>
        <strain evidence="1">CHS0354</strain>
        <tissue evidence="1">Mantle</tissue>
    </source>
</reference>
<sequence>MSLMLEALHHIDLQLYLAALLNDNVDFLNLFLLAFAQIHSHKLVVPPTDINVDLFYSGKKYGRKNRKLFFLIFKKDIEEDECLL</sequence>